<dbReference type="EMBL" id="FNTB01000001">
    <property type="protein sequence ID" value="SEC15047.1"/>
    <property type="molecule type" value="Genomic_DNA"/>
</dbReference>
<evidence type="ECO:0008006" key="4">
    <source>
        <dbReference type="Google" id="ProtNLM"/>
    </source>
</evidence>
<sequence>MLRFIAHYGIHFLVPIVIAIYFYRENKFWSAVILLSGIIIDVDHLLATPMFDSNRCSIDFHPLHTYWAIAIYILLLTYKKTRIIGAALLIHILADVIDCLFITKGF</sequence>
<reference evidence="2 3" key="1">
    <citation type="submission" date="2016-10" db="EMBL/GenBank/DDBJ databases">
        <authorList>
            <person name="de Groot N.N."/>
        </authorList>
    </citation>
    <scope>NUCLEOTIDE SEQUENCE [LARGE SCALE GENOMIC DNA]</scope>
    <source>
        <strain evidence="2 3">MAR_2009_71</strain>
    </source>
</reference>
<evidence type="ECO:0000256" key="1">
    <source>
        <dbReference type="SAM" id="Phobius"/>
    </source>
</evidence>
<keyword evidence="1" id="KW-0812">Transmembrane</keyword>
<protein>
    <recommendedName>
        <fullName evidence="4">LexA-binding, inner membrane-associated hydrolase</fullName>
    </recommendedName>
</protein>
<evidence type="ECO:0000313" key="3">
    <source>
        <dbReference type="Proteomes" id="UP000183038"/>
    </source>
</evidence>
<feature type="transmembrane region" description="Helical" evidence="1">
    <location>
        <begin position="83"/>
        <end position="103"/>
    </location>
</feature>
<gene>
    <name evidence="2" type="ORF">SAMN05192540_2485</name>
</gene>
<dbReference type="RefSeq" id="WP_074673092.1">
    <property type="nucleotide sequence ID" value="NZ_FNTB01000001.1"/>
</dbReference>
<accession>A0A1H4Q5Y3</accession>
<proteinExistence type="predicted"/>
<dbReference type="Pfam" id="PF19617">
    <property type="entry name" value="DUF6122"/>
    <property type="match status" value="1"/>
</dbReference>
<feature type="transmembrane region" description="Helical" evidence="1">
    <location>
        <begin position="28"/>
        <end position="46"/>
    </location>
</feature>
<keyword evidence="1" id="KW-0472">Membrane</keyword>
<feature type="transmembrane region" description="Helical" evidence="1">
    <location>
        <begin position="5"/>
        <end position="22"/>
    </location>
</feature>
<dbReference type="OrthoDB" id="289051at2"/>
<dbReference type="Proteomes" id="UP000183038">
    <property type="component" value="Unassembled WGS sequence"/>
</dbReference>
<evidence type="ECO:0000313" key="2">
    <source>
        <dbReference type="EMBL" id="SEC15047.1"/>
    </source>
</evidence>
<dbReference type="AlphaFoldDB" id="A0A1H4Q5Y3"/>
<name>A0A1H4Q5Y3_9FLAO</name>
<feature type="transmembrane region" description="Helical" evidence="1">
    <location>
        <begin position="58"/>
        <end position="77"/>
    </location>
</feature>
<dbReference type="InterPro" id="IPR046125">
    <property type="entry name" value="DUF6122"/>
</dbReference>
<organism evidence="2 3">
    <name type="scientific">Maribacter dokdonensis</name>
    <dbReference type="NCBI Taxonomy" id="320912"/>
    <lineage>
        <taxon>Bacteria</taxon>
        <taxon>Pseudomonadati</taxon>
        <taxon>Bacteroidota</taxon>
        <taxon>Flavobacteriia</taxon>
        <taxon>Flavobacteriales</taxon>
        <taxon>Flavobacteriaceae</taxon>
        <taxon>Maribacter</taxon>
    </lineage>
</organism>
<keyword evidence="1" id="KW-1133">Transmembrane helix</keyword>